<keyword evidence="3" id="KW-0602">Photosynthesis</keyword>
<reference evidence="11" key="1">
    <citation type="journal article" date="2023" name="bioRxiv">
        <title>Improved chromosome-level genome assembly for marigold (Tagetes erecta).</title>
        <authorList>
            <person name="Jiang F."/>
            <person name="Yuan L."/>
            <person name="Wang S."/>
            <person name="Wang H."/>
            <person name="Xu D."/>
            <person name="Wang A."/>
            <person name="Fan W."/>
        </authorList>
    </citation>
    <scope>NUCLEOTIDE SEQUENCE</scope>
    <source>
        <strain evidence="11">WSJ</strain>
        <tissue evidence="11">Leaf</tissue>
    </source>
</reference>
<evidence type="ECO:0000256" key="4">
    <source>
        <dbReference type="ARBA" id="ARBA00022640"/>
    </source>
</evidence>
<keyword evidence="8 10" id="KW-0472">Membrane</keyword>
<dbReference type="SUPFAM" id="SSF161077">
    <property type="entry name" value="Photosystem II antenna protein-like"/>
    <property type="match status" value="1"/>
</dbReference>
<keyword evidence="7" id="KW-0157">Chromophore</keyword>
<evidence type="ECO:0000256" key="6">
    <source>
        <dbReference type="ARBA" id="ARBA00022989"/>
    </source>
</evidence>
<evidence type="ECO:0000256" key="5">
    <source>
        <dbReference type="ARBA" id="ARBA00022692"/>
    </source>
</evidence>
<keyword evidence="12" id="KW-1185">Reference proteome</keyword>
<sequence>MFFYSTSALSPAPSSLSPSFWFSFKVFPIFSHQPVLSSAVLLKLKVSPSRHEKAQSSSSQRGWFTFGHASFALLFFFGHIWHSARTLFIDVFAGIDLELDAQVEFGAFQKLGDSGM</sequence>
<keyword evidence="9" id="KW-0604">Photosystem II</keyword>
<dbReference type="GO" id="GO:0009767">
    <property type="term" value="P:photosynthetic electron transport chain"/>
    <property type="evidence" value="ECO:0007669"/>
    <property type="project" value="InterPro"/>
</dbReference>
<keyword evidence="4" id="KW-0934">Plastid</keyword>
<proteinExistence type="predicted"/>
<name>A0AAD8K6N2_TARER</name>
<dbReference type="GO" id="GO:0009523">
    <property type="term" value="C:photosystem II"/>
    <property type="evidence" value="ECO:0007669"/>
    <property type="project" value="UniProtKB-KW"/>
</dbReference>
<dbReference type="AlphaFoldDB" id="A0AAD8K6N2"/>
<accession>A0AAD8K6N2</accession>
<feature type="transmembrane region" description="Helical" evidence="10">
    <location>
        <begin position="63"/>
        <end position="81"/>
    </location>
</feature>
<evidence type="ECO:0000256" key="10">
    <source>
        <dbReference type="SAM" id="Phobius"/>
    </source>
</evidence>
<evidence type="ECO:0000256" key="9">
    <source>
        <dbReference type="ARBA" id="ARBA00023276"/>
    </source>
</evidence>
<dbReference type="Proteomes" id="UP001229421">
    <property type="component" value="Unassembled WGS sequence"/>
</dbReference>
<dbReference type="EMBL" id="JAUHHV010000008">
    <property type="protein sequence ID" value="KAK1415451.1"/>
    <property type="molecule type" value="Genomic_DNA"/>
</dbReference>
<dbReference type="Pfam" id="PF00421">
    <property type="entry name" value="PSII"/>
    <property type="match status" value="1"/>
</dbReference>
<dbReference type="InterPro" id="IPR000932">
    <property type="entry name" value="PS_antenna-like"/>
</dbReference>
<gene>
    <name evidence="11" type="ORF">QVD17_31232</name>
</gene>
<evidence type="ECO:0000313" key="11">
    <source>
        <dbReference type="EMBL" id="KAK1415451.1"/>
    </source>
</evidence>
<evidence type="ECO:0000256" key="2">
    <source>
        <dbReference type="ARBA" id="ARBA00022494"/>
    </source>
</evidence>
<feature type="transmembrane region" description="Helical" evidence="10">
    <location>
        <begin position="20"/>
        <end position="42"/>
    </location>
</feature>
<dbReference type="GO" id="GO:0016168">
    <property type="term" value="F:chlorophyll binding"/>
    <property type="evidence" value="ECO:0007669"/>
    <property type="project" value="UniProtKB-KW"/>
</dbReference>
<evidence type="ECO:0000313" key="12">
    <source>
        <dbReference type="Proteomes" id="UP001229421"/>
    </source>
</evidence>
<protein>
    <submittedName>
        <fullName evidence="11">Uncharacterized protein</fullName>
    </submittedName>
</protein>
<keyword evidence="6 10" id="KW-1133">Transmembrane helix</keyword>
<organism evidence="11 12">
    <name type="scientific">Tagetes erecta</name>
    <name type="common">African marigold</name>
    <dbReference type="NCBI Taxonomy" id="13708"/>
    <lineage>
        <taxon>Eukaryota</taxon>
        <taxon>Viridiplantae</taxon>
        <taxon>Streptophyta</taxon>
        <taxon>Embryophyta</taxon>
        <taxon>Tracheophyta</taxon>
        <taxon>Spermatophyta</taxon>
        <taxon>Magnoliopsida</taxon>
        <taxon>eudicotyledons</taxon>
        <taxon>Gunneridae</taxon>
        <taxon>Pentapetalae</taxon>
        <taxon>asterids</taxon>
        <taxon>campanulids</taxon>
        <taxon>Asterales</taxon>
        <taxon>Asteraceae</taxon>
        <taxon>Asteroideae</taxon>
        <taxon>Heliantheae alliance</taxon>
        <taxon>Tageteae</taxon>
        <taxon>Tagetes</taxon>
    </lineage>
</organism>
<dbReference type="InterPro" id="IPR036001">
    <property type="entry name" value="PS_II_antenna-like_sf"/>
</dbReference>
<comment type="subcellular location">
    <subcellularLocation>
        <location evidence="1">Membrane</location>
        <topology evidence="1">Multi-pass membrane protein</topology>
    </subcellularLocation>
</comment>
<comment type="caution">
    <text evidence="11">The sequence shown here is derived from an EMBL/GenBank/DDBJ whole genome shotgun (WGS) entry which is preliminary data.</text>
</comment>
<keyword evidence="5 10" id="KW-0812">Transmembrane</keyword>
<evidence type="ECO:0000256" key="1">
    <source>
        <dbReference type="ARBA" id="ARBA00004141"/>
    </source>
</evidence>
<evidence type="ECO:0000256" key="8">
    <source>
        <dbReference type="ARBA" id="ARBA00023136"/>
    </source>
</evidence>
<evidence type="ECO:0000256" key="7">
    <source>
        <dbReference type="ARBA" id="ARBA00022991"/>
    </source>
</evidence>
<keyword evidence="2" id="KW-0148">Chlorophyll</keyword>
<evidence type="ECO:0000256" key="3">
    <source>
        <dbReference type="ARBA" id="ARBA00022531"/>
    </source>
</evidence>